<organism evidence="1 2">
    <name type="scientific">Streptococcus parauberis</name>
    <dbReference type="NCBI Taxonomy" id="1348"/>
    <lineage>
        <taxon>Bacteria</taxon>
        <taxon>Bacillati</taxon>
        <taxon>Bacillota</taxon>
        <taxon>Bacilli</taxon>
        <taxon>Lactobacillales</taxon>
        <taxon>Streptococcaceae</taxon>
        <taxon>Streptococcus</taxon>
    </lineage>
</organism>
<evidence type="ECO:0000313" key="1">
    <source>
        <dbReference type="EMBL" id="MDT2731850.1"/>
    </source>
</evidence>
<comment type="caution">
    <text evidence="1">The sequence shown here is derived from an EMBL/GenBank/DDBJ whole genome shotgun (WGS) entry which is preliminary data.</text>
</comment>
<name>A0A0E2UET5_9STRE</name>
<protein>
    <submittedName>
        <fullName evidence="1">ABC transporter permease</fullName>
    </submittedName>
</protein>
<dbReference type="EMBL" id="JARQAG010000008">
    <property type="protein sequence ID" value="MDT2731850.1"/>
    <property type="molecule type" value="Genomic_DNA"/>
</dbReference>
<reference evidence="1" key="1">
    <citation type="submission" date="2023-03" db="EMBL/GenBank/DDBJ databases">
        <authorList>
            <person name="Shen W."/>
            <person name="Cai J."/>
        </authorList>
    </citation>
    <scope>NUCLEOTIDE SEQUENCE</scope>
    <source>
        <strain evidence="1">P82-2</strain>
    </source>
</reference>
<dbReference type="Proteomes" id="UP001180515">
    <property type="component" value="Unassembled WGS sequence"/>
</dbReference>
<dbReference type="RefSeq" id="WP_004347122.1">
    <property type="nucleotide sequence ID" value="NZ_BAWT01000004.1"/>
</dbReference>
<dbReference type="AlphaFoldDB" id="A0A0E2UET5"/>
<accession>A0A0E2UET5</accession>
<gene>
    <name evidence="1" type="ORF">P7G31_06275</name>
</gene>
<evidence type="ECO:0000313" key="2">
    <source>
        <dbReference type="Proteomes" id="UP001180515"/>
    </source>
</evidence>
<proteinExistence type="predicted"/>
<sequence>MFNYFKADFFRATKESSFRGTILLNVAISLVFSYLFRNESGQEGYWETQSMLTSFIPLYFMSITNFFWGEDIYYRTINNVIIKSNSRSSIFIYKVAATLITSFAIILLNLCLIAIIRGIIGFQVSGYYLFTIFCNQLPIYSCLIMLCIFIFIYLDRSYQAYISYIIIILLFDQLFGFVIDSMFETNFMDDFLMMTNLKEICVNDVFITKTSSVALVFSLVYFSASYTIFIRKEFK</sequence>